<dbReference type="OMA" id="WGHLRFA"/>
<dbReference type="Gramene" id="ESQ29207">
    <property type="protein sequence ID" value="ESQ29207"/>
    <property type="gene ID" value="EUTSA_v10023470mg"/>
</dbReference>
<dbReference type="InterPro" id="IPR038538">
    <property type="entry name" value="MTERF_sf"/>
</dbReference>
<dbReference type="PANTHER" id="PTHR13068:SF155">
    <property type="entry name" value="MITOCHONDRIAL TRANSCRIPTION TERMINATION FACTOR FAMILY PROTEIN"/>
    <property type="match status" value="1"/>
</dbReference>
<keyword evidence="2" id="KW-0806">Transcription termination</keyword>
<evidence type="ECO:0000256" key="1">
    <source>
        <dbReference type="ARBA" id="ARBA00007692"/>
    </source>
</evidence>
<evidence type="ECO:0000256" key="3">
    <source>
        <dbReference type="ARBA" id="ARBA00022946"/>
    </source>
</evidence>
<dbReference type="GO" id="GO:0003676">
    <property type="term" value="F:nucleic acid binding"/>
    <property type="evidence" value="ECO:0007669"/>
    <property type="project" value="InterPro"/>
</dbReference>
<dbReference type="EMBL" id="KI517881">
    <property type="protein sequence ID" value="ESQ29207.1"/>
    <property type="molecule type" value="Genomic_DNA"/>
</dbReference>
<dbReference type="KEGG" id="eus:EUTSA_v10023470mg"/>
<dbReference type="AlphaFoldDB" id="V4KH84"/>
<dbReference type="GO" id="GO:0006353">
    <property type="term" value="P:DNA-templated transcription termination"/>
    <property type="evidence" value="ECO:0007669"/>
    <property type="project" value="UniProtKB-KW"/>
</dbReference>
<evidence type="ECO:0008006" key="6">
    <source>
        <dbReference type="Google" id="ProtNLM"/>
    </source>
</evidence>
<reference evidence="4 5" key="1">
    <citation type="journal article" date="2013" name="Front. Plant Sci.">
        <title>The Reference Genome of the Halophytic Plant Eutrema salsugineum.</title>
        <authorList>
            <person name="Yang R."/>
            <person name="Jarvis D.E."/>
            <person name="Chen H."/>
            <person name="Beilstein M.A."/>
            <person name="Grimwood J."/>
            <person name="Jenkins J."/>
            <person name="Shu S."/>
            <person name="Prochnik S."/>
            <person name="Xin M."/>
            <person name="Ma C."/>
            <person name="Schmutz J."/>
            <person name="Wing R.A."/>
            <person name="Mitchell-Olds T."/>
            <person name="Schumaker K.S."/>
            <person name="Wang X."/>
        </authorList>
    </citation>
    <scope>NUCLEOTIDE SEQUENCE [LARGE SCALE GENOMIC DNA]</scope>
</reference>
<gene>
    <name evidence="4" type="ORF">EUTSA_v10023470mg</name>
</gene>
<dbReference type="GO" id="GO:0005737">
    <property type="term" value="C:cytoplasm"/>
    <property type="evidence" value="ECO:0007669"/>
    <property type="project" value="UniProtKB-ARBA"/>
</dbReference>
<dbReference type="OrthoDB" id="637682at2759"/>
<keyword evidence="2" id="KW-0805">Transcription regulation</keyword>
<evidence type="ECO:0000313" key="5">
    <source>
        <dbReference type="Proteomes" id="UP000030689"/>
    </source>
</evidence>
<dbReference type="eggNOG" id="KOG1267">
    <property type="taxonomic scope" value="Eukaryota"/>
</dbReference>
<protein>
    <recommendedName>
        <fullName evidence="6">Mitochondrial transcription termination factor family protein</fullName>
    </recommendedName>
</protein>
<comment type="similarity">
    <text evidence="1">Belongs to the mTERF family.</text>
</comment>
<keyword evidence="5" id="KW-1185">Reference proteome</keyword>
<dbReference type="PANTHER" id="PTHR13068">
    <property type="entry name" value="CGI-12 PROTEIN-RELATED"/>
    <property type="match status" value="1"/>
</dbReference>
<keyword evidence="3" id="KW-0809">Transit peptide</keyword>
<evidence type="ECO:0000313" key="4">
    <source>
        <dbReference type="EMBL" id="ESQ29207.1"/>
    </source>
</evidence>
<dbReference type="Gene3D" id="1.25.70.10">
    <property type="entry name" value="Transcription termination factor 3, mitochondrial"/>
    <property type="match status" value="2"/>
</dbReference>
<dbReference type="SMART" id="SM00733">
    <property type="entry name" value="Mterf"/>
    <property type="match status" value="6"/>
</dbReference>
<organism evidence="4 5">
    <name type="scientific">Eutrema salsugineum</name>
    <name type="common">Saltwater cress</name>
    <name type="synonym">Sisymbrium salsugineum</name>
    <dbReference type="NCBI Taxonomy" id="72664"/>
    <lineage>
        <taxon>Eukaryota</taxon>
        <taxon>Viridiplantae</taxon>
        <taxon>Streptophyta</taxon>
        <taxon>Embryophyta</taxon>
        <taxon>Tracheophyta</taxon>
        <taxon>Spermatophyta</taxon>
        <taxon>Magnoliopsida</taxon>
        <taxon>eudicotyledons</taxon>
        <taxon>Gunneridae</taxon>
        <taxon>Pentapetalae</taxon>
        <taxon>rosids</taxon>
        <taxon>malvids</taxon>
        <taxon>Brassicales</taxon>
        <taxon>Brassicaceae</taxon>
        <taxon>Eutremeae</taxon>
        <taxon>Eutrema</taxon>
    </lineage>
</organism>
<dbReference type="Proteomes" id="UP000030689">
    <property type="component" value="Unassembled WGS sequence"/>
</dbReference>
<proteinExistence type="inferred from homology"/>
<accession>V4KH84</accession>
<name>V4KH84_EUTSA</name>
<sequence>MYTTLILHGRRSLVLQKWPNLRGLVQNEFSAFSSSFSSASAVADVSLPQDGRKEKTFTVSYLVDSLGLARKLADSICRKVSSQSKGDPDSVLSLLRSHGFTDPQISRIITVYPRFLMLNAEESLGPKLQFLQSRGATSSELTEIVSKVPKILGIKKDKAFSVYYDFIKEIIEADKSSKYVKLCHSSPEGSAQENKLRNVLALRELGVPQKLLFSMLISNFQSVSGKERFEESVKKVVNMGFDPTTLLFVHALHAVYQMSDKTIEEKVNVYKRLGFDVEDVWEMFKKCPNILTLSEQKIVNKVETFLGLGFSRDEFVRMAKRFPQLLGCSSETLIKKNEFVVKKMNWSIKALASNPVVFGLSFEKRIVPRCNVIKSLMSKGLLGSKLPPLSLLLAITDEAFLNKFVRKYDDKELVAELMTILTKGRVS</sequence>
<evidence type="ECO:0000256" key="2">
    <source>
        <dbReference type="ARBA" id="ARBA00022472"/>
    </source>
</evidence>
<keyword evidence="2" id="KW-0804">Transcription</keyword>
<dbReference type="Pfam" id="PF02536">
    <property type="entry name" value="mTERF"/>
    <property type="match status" value="1"/>
</dbReference>
<dbReference type="InterPro" id="IPR003690">
    <property type="entry name" value="MTERF"/>
</dbReference>